<proteinExistence type="predicted"/>
<dbReference type="Ensembl" id="ENSMMST00000036382.1">
    <property type="protein sequence ID" value="ENSMMSP00000033158.1"/>
    <property type="gene ID" value="ENSMMSG00000024432.1"/>
</dbReference>
<evidence type="ECO:0000313" key="2">
    <source>
        <dbReference type="Proteomes" id="UP000694544"/>
    </source>
</evidence>
<evidence type="ECO:0000313" key="1">
    <source>
        <dbReference type="Ensembl" id="ENSMMSP00000033158.1"/>
    </source>
</evidence>
<dbReference type="AlphaFoldDB" id="A0A8C6G3G0"/>
<keyword evidence="2" id="KW-1185">Reference proteome</keyword>
<dbReference type="GeneTree" id="ENSGT00640000091565"/>
<accession>A0A8C6G3G0</accession>
<reference evidence="1" key="2">
    <citation type="submission" date="2025-09" db="UniProtKB">
        <authorList>
            <consortium name="Ensembl"/>
        </authorList>
    </citation>
    <scope>IDENTIFICATION</scope>
</reference>
<reference evidence="1" key="1">
    <citation type="submission" date="2025-08" db="UniProtKB">
        <authorList>
            <consortium name="Ensembl"/>
        </authorList>
    </citation>
    <scope>IDENTIFICATION</scope>
</reference>
<sequence length="43" mass="4954">MKSLKESRLRIPTNRFWEVPESVKGWDIGGDLLGGVQKIQERV</sequence>
<dbReference type="Proteomes" id="UP000694544">
    <property type="component" value="Unplaced"/>
</dbReference>
<name>A0A8C6G3G0_MOSMO</name>
<organism evidence="1 2">
    <name type="scientific">Moschus moschiferus</name>
    <name type="common">Siberian musk deer</name>
    <name type="synonym">Moschus sibiricus</name>
    <dbReference type="NCBI Taxonomy" id="68415"/>
    <lineage>
        <taxon>Eukaryota</taxon>
        <taxon>Metazoa</taxon>
        <taxon>Chordata</taxon>
        <taxon>Craniata</taxon>
        <taxon>Vertebrata</taxon>
        <taxon>Euteleostomi</taxon>
        <taxon>Mammalia</taxon>
        <taxon>Eutheria</taxon>
        <taxon>Laurasiatheria</taxon>
        <taxon>Artiodactyla</taxon>
        <taxon>Ruminantia</taxon>
        <taxon>Pecora</taxon>
        <taxon>Moschidae</taxon>
        <taxon>Moschus</taxon>
    </lineage>
</organism>
<protein>
    <submittedName>
        <fullName evidence="1">MYCBP associated protein</fullName>
    </submittedName>
</protein>
<gene>
    <name evidence="1" type="primary">MYCBPAP</name>
</gene>